<keyword evidence="1" id="KW-0472">Membrane</keyword>
<proteinExistence type="predicted"/>
<evidence type="ECO:0000313" key="2">
    <source>
        <dbReference type="EMBL" id="MFC6957702.1"/>
    </source>
</evidence>
<name>A0ABW2D5T5_9ACTN</name>
<feature type="transmembrane region" description="Helical" evidence="1">
    <location>
        <begin position="45"/>
        <end position="64"/>
    </location>
</feature>
<reference evidence="3" key="1">
    <citation type="journal article" date="2019" name="Int. J. Syst. Evol. Microbiol.">
        <title>The Global Catalogue of Microorganisms (GCM) 10K type strain sequencing project: providing services to taxonomists for standard genome sequencing and annotation.</title>
        <authorList>
            <consortium name="The Broad Institute Genomics Platform"/>
            <consortium name="The Broad Institute Genome Sequencing Center for Infectious Disease"/>
            <person name="Wu L."/>
            <person name="Ma J."/>
        </authorList>
    </citation>
    <scope>NUCLEOTIDE SEQUENCE [LARGE SCALE GENOMIC DNA]</scope>
    <source>
        <strain evidence="3">KACC 12634</strain>
    </source>
</reference>
<evidence type="ECO:0008006" key="4">
    <source>
        <dbReference type="Google" id="ProtNLM"/>
    </source>
</evidence>
<keyword evidence="1" id="KW-1133">Transmembrane helix</keyword>
<dbReference type="EMBL" id="JBHSYS010000002">
    <property type="protein sequence ID" value="MFC6957702.1"/>
    <property type="molecule type" value="Genomic_DNA"/>
</dbReference>
<dbReference type="Proteomes" id="UP001596470">
    <property type="component" value="Unassembled WGS sequence"/>
</dbReference>
<protein>
    <recommendedName>
        <fullName evidence="4">DUF4190 domain-containing protein</fullName>
    </recommendedName>
</protein>
<accession>A0ABW2D5T5</accession>
<feature type="transmembrane region" description="Helical" evidence="1">
    <location>
        <begin position="21"/>
        <end position="39"/>
    </location>
</feature>
<keyword evidence="1" id="KW-0812">Transmembrane</keyword>
<feature type="transmembrane region" description="Helical" evidence="1">
    <location>
        <begin position="76"/>
        <end position="97"/>
    </location>
</feature>
<comment type="caution">
    <text evidence="2">The sequence shown here is derived from an EMBL/GenBank/DDBJ whole genome shotgun (WGS) entry which is preliminary data.</text>
</comment>
<sequence>MYDPFTDSHLPPQGDRPPENGFGTASLVLALAAFALVWVPMLYLLTWPVGVIAAVFGAVGLNRARTGLATNRSTAAGGFFGGLGCLLVMVLVTLISLSDGPLPFIAD</sequence>
<organism evidence="2 3">
    <name type="scientific">Glycomyces mayteni</name>
    <dbReference type="NCBI Taxonomy" id="543887"/>
    <lineage>
        <taxon>Bacteria</taxon>
        <taxon>Bacillati</taxon>
        <taxon>Actinomycetota</taxon>
        <taxon>Actinomycetes</taxon>
        <taxon>Glycomycetales</taxon>
        <taxon>Glycomycetaceae</taxon>
        <taxon>Glycomyces</taxon>
    </lineage>
</organism>
<evidence type="ECO:0000256" key="1">
    <source>
        <dbReference type="SAM" id="Phobius"/>
    </source>
</evidence>
<evidence type="ECO:0000313" key="3">
    <source>
        <dbReference type="Proteomes" id="UP001596470"/>
    </source>
</evidence>
<gene>
    <name evidence="2" type="ORF">ACFQS3_10900</name>
</gene>
<keyword evidence="3" id="KW-1185">Reference proteome</keyword>
<dbReference type="RefSeq" id="WP_382349724.1">
    <property type="nucleotide sequence ID" value="NZ_JBHMBP010000002.1"/>
</dbReference>